<dbReference type="Proteomes" id="UP000594638">
    <property type="component" value="Unassembled WGS sequence"/>
</dbReference>
<evidence type="ECO:0000259" key="1">
    <source>
        <dbReference type="Pfam" id="PF00076"/>
    </source>
</evidence>
<dbReference type="AlphaFoldDB" id="A0A8S0RQU1"/>
<keyword evidence="3" id="KW-1185">Reference proteome</keyword>
<organism evidence="2 3">
    <name type="scientific">Olea europaea subsp. europaea</name>
    <dbReference type="NCBI Taxonomy" id="158383"/>
    <lineage>
        <taxon>Eukaryota</taxon>
        <taxon>Viridiplantae</taxon>
        <taxon>Streptophyta</taxon>
        <taxon>Embryophyta</taxon>
        <taxon>Tracheophyta</taxon>
        <taxon>Spermatophyta</taxon>
        <taxon>Magnoliopsida</taxon>
        <taxon>eudicotyledons</taxon>
        <taxon>Gunneridae</taxon>
        <taxon>Pentapetalae</taxon>
        <taxon>asterids</taxon>
        <taxon>lamiids</taxon>
        <taxon>Lamiales</taxon>
        <taxon>Oleaceae</taxon>
        <taxon>Oleeae</taxon>
        <taxon>Olea</taxon>
    </lineage>
</organism>
<dbReference type="GO" id="GO:0003723">
    <property type="term" value="F:RNA binding"/>
    <property type="evidence" value="ECO:0007669"/>
    <property type="project" value="InterPro"/>
</dbReference>
<dbReference type="Gene3D" id="3.30.70.330">
    <property type="match status" value="1"/>
</dbReference>
<protein>
    <submittedName>
        <fullName evidence="2">Serine arginine-rich splicing factor RS2Z33-like isoform X2</fullName>
    </submittedName>
</protein>
<comment type="caution">
    <text evidence="2">The sequence shown here is derived from an EMBL/GenBank/DDBJ whole genome shotgun (WGS) entry which is preliminary data.</text>
</comment>
<accession>A0A8S0RQU1</accession>
<reference evidence="2 3" key="1">
    <citation type="submission" date="2019-12" db="EMBL/GenBank/DDBJ databases">
        <authorList>
            <person name="Alioto T."/>
            <person name="Alioto T."/>
            <person name="Gomez Garrido J."/>
        </authorList>
    </citation>
    <scope>NUCLEOTIDE SEQUENCE [LARGE SCALE GENOMIC DNA]</scope>
</reference>
<dbReference type="InterPro" id="IPR012677">
    <property type="entry name" value="Nucleotide-bd_a/b_plait_sf"/>
</dbReference>
<dbReference type="SUPFAM" id="SSF54928">
    <property type="entry name" value="RNA-binding domain, RBD"/>
    <property type="match status" value="1"/>
</dbReference>
<feature type="domain" description="RRM" evidence="1">
    <location>
        <begin position="4"/>
        <end position="31"/>
    </location>
</feature>
<dbReference type="OrthoDB" id="1099063at2759"/>
<gene>
    <name evidence="2" type="ORF">OLEA9_A063800</name>
</gene>
<name>A0A8S0RQU1_OLEEU</name>
<proteinExistence type="predicted"/>
<dbReference type="Gramene" id="OE9A063800T1">
    <property type="protein sequence ID" value="OE9A063800C1"/>
    <property type="gene ID" value="OE9A063800"/>
</dbReference>
<dbReference type="PANTHER" id="PTHR48038:SF1">
    <property type="entry name" value="RIBONUCLEOPROTEIN RB97D"/>
    <property type="match status" value="1"/>
</dbReference>
<evidence type="ECO:0000313" key="3">
    <source>
        <dbReference type="Proteomes" id="UP000594638"/>
    </source>
</evidence>
<dbReference type="PANTHER" id="PTHR48038">
    <property type="entry name" value="RIBONUCLEOPROTEIN RB97D"/>
    <property type="match status" value="1"/>
</dbReference>
<dbReference type="EMBL" id="CACTIH010003689">
    <property type="protein sequence ID" value="CAA2982201.1"/>
    <property type="molecule type" value="Genomic_DNA"/>
</dbReference>
<sequence length="68" mass="7183">MKGDYAFVEFSDPRDADDARYGLNGLEVDGSRNIVEHAKGVPRGPGGSRAYLGRGPTPGTGRCLNCGK</sequence>
<dbReference type="InterPro" id="IPR035979">
    <property type="entry name" value="RBD_domain_sf"/>
</dbReference>
<dbReference type="InterPro" id="IPR000504">
    <property type="entry name" value="RRM_dom"/>
</dbReference>
<evidence type="ECO:0000313" key="2">
    <source>
        <dbReference type="EMBL" id="CAA2982201.1"/>
    </source>
</evidence>
<dbReference type="Pfam" id="PF00076">
    <property type="entry name" value="RRM_1"/>
    <property type="match status" value="1"/>
</dbReference>